<keyword evidence="2" id="KW-1185">Reference proteome</keyword>
<evidence type="ECO:0000313" key="1">
    <source>
        <dbReference type="EMBL" id="EXC35481.1"/>
    </source>
</evidence>
<proteinExistence type="predicted"/>
<gene>
    <name evidence="1" type="ORF">L484_026788</name>
</gene>
<evidence type="ECO:0000313" key="2">
    <source>
        <dbReference type="Proteomes" id="UP000030645"/>
    </source>
</evidence>
<organism evidence="1 2">
    <name type="scientific">Morus notabilis</name>
    <dbReference type="NCBI Taxonomy" id="981085"/>
    <lineage>
        <taxon>Eukaryota</taxon>
        <taxon>Viridiplantae</taxon>
        <taxon>Streptophyta</taxon>
        <taxon>Embryophyta</taxon>
        <taxon>Tracheophyta</taxon>
        <taxon>Spermatophyta</taxon>
        <taxon>Magnoliopsida</taxon>
        <taxon>eudicotyledons</taxon>
        <taxon>Gunneridae</taxon>
        <taxon>Pentapetalae</taxon>
        <taxon>rosids</taxon>
        <taxon>fabids</taxon>
        <taxon>Rosales</taxon>
        <taxon>Moraceae</taxon>
        <taxon>Moreae</taxon>
        <taxon>Morus</taxon>
    </lineage>
</organism>
<sequence length="87" mass="9675">MEALSIRVHPPDWTVTSSFLHTIAAIMDPSRIVFKWIPRSDNVLAHELARKALFRNVETLKESEVGLMLTESSCKSSMAGLIGSFCV</sequence>
<dbReference type="AlphaFoldDB" id="W9SKU5"/>
<dbReference type="EMBL" id="KE346359">
    <property type="protein sequence ID" value="EXC35481.1"/>
    <property type="molecule type" value="Genomic_DNA"/>
</dbReference>
<name>W9SKU5_9ROSA</name>
<protein>
    <submittedName>
        <fullName evidence="1">Uncharacterized protein</fullName>
    </submittedName>
</protein>
<reference evidence="2" key="1">
    <citation type="submission" date="2013-01" db="EMBL/GenBank/DDBJ databases">
        <title>Draft Genome Sequence of a Mulberry Tree, Morus notabilis C.K. Schneid.</title>
        <authorList>
            <person name="He N."/>
            <person name="Zhao S."/>
        </authorList>
    </citation>
    <scope>NUCLEOTIDE SEQUENCE</scope>
</reference>
<accession>W9SKU5</accession>
<dbReference type="Proteomes" id="UP000030645">
    <property type="component" value="Unassembled WGS sequence"/>
</dbReference>